<gene>
    <name evidence="2" type="ORF">GUJ93_ZPchr0008g11609</name>
</gene>
<keyword evidence="3" id="KW-1185">Reference proteome</keyword>
<dbReference type="Proteomes" id="UP000729402">
    <property type="component" value="Unassembled WGS sequence"/>
</dbReference>
<proteinExistence type="predicted"/>
<accession>A0A8J5RM34</accession>
<reference evidence="2" key="2">
    <citation type="submission" date="2021-02" db="EMBL/GenBank/DDBJ databases">
        <authorList>
            <person name="Kimball J.A."/>
            <person name="Haas M.W."/>
            <person name="Macchietto M."/>
            <person name="Kono T."/>
            <person name="Duquette J."/>
            <person name="Shao M."/>
        </authorList>
    </citation>
    <scope>NUCLEOTIDE SEQUENCE</scope>
    <source>
        <tissue evidence="2">Fresh leaf tissue</tissue>
    </source>
</reference>
<comment type="caution">
    <text evidence="2">The sequence shown here is derived from an EMBL/GenBank/DDBJ whole genome shotgun (WGS) entry which is preliminary data.</text>
</comment>
<dbReference type="EMBL" id="JAAALK010000290">
    <property type="protein sequence ID" value="KAG8048224.1"/>
    <property type="molecule type" value="Genomic_DNA"/>
</dbReference>
<feature type="region of interest" description="Disordered" evidence="1">
    <location>
        <begin position="1"/>
        <end position="44"/>
    </location>
</feature>
<sequence length="165" mass="18331">MSGMEGWRNHGAARSSARIAASDVWRSARAPSTQRRRERVESQMLRTAKDAGKVEAEVEDDALMLLVSEVSGVHQELAACLVGGVKPSSGGASFDEHWQEKCLDLSLQKAFQRDEHWQVKVYCQRAELALLVELMKLRSSYSNPKPCHDSKSSGLLVEELKDMSS</sequence>
<evidence type="ECO:0000256" key="1">
    <source>
        <dbReference type="SAM" id="MobiDB-lite"/>
    </source>
</evidence>
<reference evidence="2" key="1">
    <citation type="journal article" date="2021" name="bioRxiv">
        <title>Whole Genome Assembly and Annotation of Northern Wild Rice, Zizania palustris L., Supports a Whole Genome Duplication in the Zizania Genus.</title>
        <authorList>
            <person name="Haas M."/>
            <person name="Kono T."/>
            <person name="Macchietto M."/>
            <person name="Millas R."/>
            <person name="McGilp L."/>
            <person name="Shao M."/>
            <person name="Duquette J."/>
            <person name="Hirsch C.N."/>
            <person name="Kimball J."/>
        </authorList>
    </citation>
    <scope>NUCLEOTIDE SEQUENCE</scope>
    <source>
        <tissue evidence="2">Fresh leaf tissue</tissue>
    </source>
</reference>
<name>A0A8J5RM34_ZIZPA</name>
<dbReference type="AlphaFoldDB" id="A0A8J5RM34"/>
<organism evidence="2 3">
    <name type="scientific">Zizania palustris</name>
    <name type="common">Northern wild rice</name>
    <dbReference type="NCBI Taxonomy" id="103762"/>
    <lineage>
        <taxon>Eukaryota</taxon>
        <taxon>Viridiplantae</taxon>
        <taxon>Streptophyta</taxon>
        <taxon>Embryophyta</taxon>
        <taxon>Tracheophyta</taxon>
        <taxon>Spermatophyta</taxon>
        <taxon>Magnoliopsida</taxon>
        <taxon>Liliopsida</taxon>
        <taxon>Poales</taxon>
        <taxon>Poaceae</taxon>
        <taxon>BOP clade</taxon>
        <taxon>Oryzoideae</taxon>
        <taxon>Oryzeae</taxon>
        <taxon>Zizaniinae</taxon>
        <taxon>Zizania</taxon>
    </lineage>
</organism>
<evidence type="ECO:0000313" key="2">
    <source>
        <dbReference type="EMBL" id="KAG8048224.1"/>
    </source>
</evidence>
<feature type="compositionally biased region" description="Low complexity" evidence="1">
    <location>
        <begin position="12"/>
        <end position="22"/>
    </location>
</feature>
<evidence type="ECO:0000313" key="3">
    <source>
        <dbReference type="Proteomes" id="UP000729402"/>
    </source>
</evidence>
<protein>
    <submittedName>
        <fullName evidence="2">Uncharacterized protein</fullName>
    </submittedName>
</protein>